<feature type="compositionally biased region" description="Low complexity" evidence="1">
    <location>
        <begin position="198"/>
        <end position="209"/>
    </location>
</feature>
<feature type="region of interest" description="Disordered" evidence="1">
    <location>
        <begin position="1"/>
        <end position="49"/>
    </location>
</feature>
<feature type="compositionally biased region" description="Basic and acidic residues" evidence="1">
    <location>
        <begin position="1320"/>
        <end position="1339"/>
    </location>
</feature>
<feature type="region of interest" description="Disordered" evidence="1">
    <location>
        <begin position="657"/>
        <end position="847"/>
    </location>
</feature>
<feature type="region of interest" description="Disordered" evidence="1">
    <location>
        <begin position="90"/>
        <end position="114"/>
    </location>
</feature>
<dbReference type="PROSITE" id="PS00028">
    <property type="entry name" value="ZINC_FINGER_C2H2_1"/>
    <property type="match status" value="1"/>
</dbReference>
<dbReference type="OrthoDB" id="5424797at2759"/>
<feature type="compositionally biased region" description="Basic and acidic residues" evidence="1">
    <location>
        <begin position="992"/>
        <end position="1003"/>
    </location>
</feature>
<accession>A0A8H6RAJ7</accession>
<feature type="domain" description="C2H2-type" evidence="2">
    <location>
        <begin position="1152"/>
        <end position="1175"/>
    </location>
</feature>
<feature type="region of interest" description="Disordered" evidence="1">
    <location>
        <begin position="922"/>
        <end position="1134"/>
    </location>
</feature>
<keyword evidence="4" id="KW-1185">Reference proteome</keyword>
<name>A0A8H6RAJ7_9PEZI</name>
<dbReference type="SMART" id="SM00384">
    <property type="entry name" value="AT_hook"/>
    <property type="match status" value="3"/>
</dbReference>
<feature type="compositionally biased region" description="Polar residues" evidence="1">
    <location>
        <begin position="1042"/>
        <end position="1054"/>
    </location>
</feature>
<feature type="compositionally biased region" description="Low complexity" evidence="1">
    <location>
        <begin position="365"/>
        <end position="388"/>
    </location>
</feature>
<feature type="region of interest" description="Disordered" evidence="1">
    <location>
        <begin position="149"/>
        <end position="396"/>
    </location>
</feature>
<gene>
    <name evidence="3" type="ORF">HII31_11142</name>
</gene>
<feature type="compositionally biased region" description="Basic and acidic residues" evidence="1">
    <location>
        <begin position="703"/>
        <end position="728"/>
    </location>
</feature>
<dbReference type="InterPro" id="IPR017956">
    <property type="entry name" value="AT_hook_DNA-bd_motif"/>
</dbReference>
<feature type="compositionally biased region" description="Polar residues" evidence="1">
    <location>
        <begin position="149"/>
        <end position="189"/>
    </location>
</feature>
<feature type="compositionally biased region" description="Polar residues" evidence="1">
    <location>
        <begin position="617"/>
        <end position="635"/>
    </location>
</feature>
<feature type="compositionally biased region" description="Low complexity" evidence="1">
    <location>
        <begin position="90"/>
        <end position="105"/>
    </location>
</feature>
<feature type="compositionally biased region" description="Polar residues" evidence="1">
    <location>
        <begin position="230"/>
        <end position="269"/>
    </location>
</feature>
<evidence type="ECO:0000313" key="4">
    <source>
        <dbReference type="Proteomes" id="UP000660729"/>
    </source>
</evidence>
<feature type="compositionally biased region" description="Polar residues" evidence="1">
    <location>
        <begin position="1061"/>
        <end position="1075"/>
    </location>
</feature>
<feature type="compositionally biased region" description="Basic and acidic residues" evidence="1">
    <location>
        <begin position="956"/>
        <end position="966"/>
    </location>
</feature>
<feature type="compositionally biased region" description="Acidic residues" evidence="1">
    <location>
        <begin position="1360"/>
        <end position="1375"/>
    </location>
</feature>
<feature type="compositionally biased region" description="Low complexity" evidence="1">
    <location>
        <begin position="806"/>
        <end position="819"/>
    </location>
</feature>
<dbReference type="EMBL" id="JABCIY010000227">
    <property type="protein sequence ID" value="KAF7187518.1"/>
    <property type="molecule type" value="Genomic_DNA"/>
</dbReference>
<feature type="region of interest" description="Disordered" evidence="1">
    <location>
        <begin position="415"/>
        <end position="503"/>
    </location>
</feature>
<proteinExistence type="predicted"/>
<evidence type="ECO:0000259" key="2">
    <source>
        <dbReference type="PROSITE" id="PS00028"/>
    </source>
</evidence>
<feature type="region of interest" description="Disordered" evidence="1">
    <location>
        <begin position="594"/>
        <end position="635"/>
    </location>
</feature>
<organism evidence="3 4">
    <name type="scientific">Pseudocercospora fuligena</name>
    <dbReference type="NCBI Taxonomy" id="685502"/>
    <lineage>
        <taxon>Eukaryota</taxon>
        <taxon>Fungi</taxon>
        <taxon>Dikarya</taxon>
        <taxon>Ascomycota</taxon>
        <taxon>Pezizomycotina</taxon>
        <taxon>Dothideomycetes</taxon>
        <taxon>Dothideomycetidae</taxon>
        <taxon>Mycosphaerellales</taxon>
        <taxon>Mycosphaerellaceae</taxon>
        <taxon>Pseudocercospora</taxon>
    </lineage>
</organism>
<dbReference type="InterPro" id="IPR013087">
    <property type="entry name" value="Znf_C2H2_type"/>
</dbReference>
<sequence>MAPYNYNNYYDPVGSQSNQAQPQGYTYANTANQSSSNAQYGSTNSSYQTGYNQNYGTTYGSQQYGTNAQQQATATTSNAASTLSSLSNQDYAQASSGGNRSSNNNITSQYDNSMYGGQTYSSNAYNSMTNRSQANNSPLYATQAAGSSTFGRLSLPDQSQSSSNTFANSQTYPSASSNASTKTYRNAPSSAGYKNAYQPQQTQQQHQPQRYNSPLHAVQAQQQGHHKQSSRTSNHAASPQMTSQSASHLSQSQRQQSASVEPSPTTVDPSQVYDWRAEAEKKARIEAERRRKMEAEAAVKKAEEDARKAEEEARKAEEERVATEQRDREEGERKAREAEEKKKAAQAKKNEARKKAREEKKQSKTAATALQQMAASSSAGGLMAAMMGDGPPANDEEAEMRAMFKKMREFNQKNPAMLAKLWEEERKQHAAAQENPQPPAQPAVTAPPKQRKQNTAAASASTPTVGQAVAQQAQRPAASSSKATAQASPLAQQGNSLWPPHKKGSLAEAASTWLGNLAYNKANGFTISKENILKILDTNPSYVQLCEAVEKTGVRFERSLLAKELLKAVPDGLRNQPGKNGTPANNNVAAQVNGAASSPADTPGKKRGRPKKDGPTTNSVPKSGRPSSGTVSYSTPSFTSLADAAREVNAMHATPSYPSTVSASLQTPMGGPVQPAMAPDNSFFDSGPVMIDDDATGSAQPEIKPEEKPQEPPPPPKDKEEAARKRGFADLVDLTAQDSDDDEGPPKKVFIPSSGPPNGVTPTVPSSSFTKPVPFQHFMHQNMQPPRQNLSPGQGGMHPSGPPRPTWQTPSWAQQTQPQSPAPPPPQARPKGPTEEQKQHERMRGKMLVEPIMRDRVARKSKYDSRTIARDVLLATGRHPDMRPLNNHLNGMQKLLGDHGGVIDGAGNKSDLATIRWDIIDPGDPSAEAKARAKRPSSRGADIKEGDEADDESEGDISHFKERELSARPLVPLPKRRRRKRDPITKELLPLSDHEGDTAREDSDAPGNDLSVSELKRKSQDAKISSGPSRGPRKSEVRDASNTDINSSPRQSRGTPVRRGSNASNRPVGSPSSMSGAVGYAQFRQLDENGNPIKKKGRPVGWRKSLHSREAQGLTPKKSGAYEAKSGPYGSRLRQSATKDDLVEPHYQVYHCRWRDCTAELDNLEKLKKHASKFHGVANDEGDFECLWKNCRSAGLHVDANGKARQGDEGVASFETIEHWLKHVNKAHFEEIAQTLGDGPRGGSVSDSGVADQHTDSEAYLSDAYGRSVTPVIVPLAERQQQEAPVQPKQEGNMSPPAKPRGRPPKHGYALGTAIGSSKAEQEAAAELKKLEDQKRHEGFSMGLESSRLVNEKRRKGFLDDEDFEDVIDDTEPEM</sequence>
<protein>
    <recommendedName>
        <fullName evidence="2">C2H2-type domain-containing protein</fullName>
    </recommendedName>
</protein>
<feature type="compositionally biased region" description="Polar residues" evidence="1">
    <location>
        <begin position="657"/>
        <end position="667"/>
    </location>
</feature>
<feature type="compositionally biased region" description="Basic and acidic residues" evidence="1">
    <location>
        <begin position="832"/>
        <end position="844"/>
    </location>
</feature>
<feature type="compositionally biased region" description="Polar residues" evidence="1">
    <location>
        <begin position="760"/>
        <end position="770"/>
    </location>
</feature>
<dbReference type="GO" id="GO:0003677">
    <property type="term" value="F:DNA binding"/>
    <property type="evidence" value="ECO:0007669"/>
    <property type="project" value="InterPro"/>
</dbReference>
<comment type="caution">
    <text evidence="3">The sequence shown here is derived from an EMBL/GenBank/DDBJ whole genome shotgun (WGS) entry which is preliminary data.</text>
</comment>
<evidence type="ECO:0000256" key="1">
    <source>
        <dbReference type="SAM" id="MobiDB-lite"/>
    </source>
</evidence>
<feature type="region of interest" description="Disordered" evidence="1">
    <location>
        <begin position="1280"/>
        <end position="1375"/>
    </location>
</feature>
<reference evidence="3" key="1">
    <citation type="submission" date="2020-04" db="EMBL/GenBank/DDBJ databases">
        <title>Draft genome resource of the tomato pathogen Pseudocercospora fuligena.</title>
        <authorList>
            <person name="Zaccaron A."/>
        </authorList>
    </citation>
    <scope>NUCLEOTIDE SEQUENCE</scope>
    <source>
        <strain evidence="3">PF001</strain>
    </source>
</reference>
<feature type="compositionally biased region" description="Polar residues" evidence="1">
    <location>
        <begin position="779"/>
        <end position="792"/>
    </location>
</feature>
<evidence type="ECO:0000313" key="3">
    <source>
        <dbReference type="EMBL" id="KAF7187518.1"/>
    </source>
</evidence>
<feature type="compositionally biased region" description="Basic and acidic residues" evidence="1">
    <location>
        <begin position="275"/>
        <end position="343"/>
    </location>
</feature>
<feature type="compositionally biased region" description="Low complexity" evidence="1">
    <location>
        <begin position="467"/>
        <end position="488"/>
    </location>
</feature>
<dbReference type="Proteomes" id="UP000660729">
    <property type="component" value="Unassembled WGS sequence"/>
</dbReference>
<feature type="compositionally biased region" description="Polar residues" evidence="1">
    <location>
        <begin position="453"/>
        <end position="465"/>
    </location>
</feature>